<keyword evidence="5 7" id="KW-0813">Transport</keyword>
<dbReference type="RefSeq" id="WP_133610787.1">
    <property type="nucleotide sequence ID" value="NZ_SNXW01000010.1"/>
</dbReference>
<keyword evidence="6 7" id="KW-0592">Phosphate transport</keyword>
<reference evidence="9 10" key="1">
    <citation type="submission" date="2019-03" db="EMBL/GenBank/DDBJ databases">
        <title>Genomic Encyclopedia of Type Strains, Phase IV (KMG-IV): sequencing the most valuable type-strain genomes for metagenomic binning, comparative biology and taxonomic classification.</title>
        <authorList>
            <person name="Goeker M."/>
        </authorList>
    </citation>
    <scope>NUCLEOTIDE SEQUENCE [LARGE SCALE GENOMIC DNA]</scope>
    <source>
        <strain evidence="9 10">DSM 11901</strain>
    </source>
</reference>
<dbReference type="InterPro" id="IPR024370">
    <property type="entry name" value="PBP_domain"/>
</dbReference>
<dbReference type="GO" id="GO:0035435">
    <property type="term" value="P:phosphate ion transmembrane transport"/>
    <property type="evidence" value="ECO:0007669"/>
    <property type="project" value="InterPro"/>
</dbReference>
<evidence type="ECO:0000256" key="4">
    <source>
        <dbReference type="ARBA" id="ARBA00021889"/>
    </source>
</evidence>
<dbReference type="EMBL" id="SNXW01000010">
    <property type="protein sequence ID" value="TDP80829.1"/>
    <property type="molecule type" value="Genomic_DNA"/>
</dbReference>
<dbReference type="GO" id="GO:0043190">
    <property type="term" value="C:ATP-binding cassette (ABC) transporter complex"/>
    <property type="evidence" value="ECO:0007669"/>
    <property type="project" value="InterPro"/>
</dbReference>
<dbReference type="GO" id="GO:0042301">
    <property type="term" value="F:phosphate ion binding"/>
    <property type="evidence" value="ECO:0007669"/>
    <property type="project" value="InterPro"/>
</dbReference>
<dbReference type="Proteomes" id="UP000294593">
    <property type="component" value="Unassembled WGS sequence"/>
</dbReference>
<evidence type="ECO:0000256" key="2">
    <source>
        <dbReference type="ARBA" id="ARBA00008725"/>
    </source>
</evidence>
<dbReference type="AlphaFoldDB" id="A0A4R6R4V4"/>
<gene>
    <name evidence="9" type="ORF">EV672_11044</name>
</gene>
<name>A0A4R6R4V4_9BURK</name>
<evidence type="ECO:0000259" key="8">
    <source>
        <dbReference type="Pfam" id="PF12849"/>
    </source>
</evidence>
<evidence type="ECO:0000313" key="9">
    <source>
        <dbReference type="EMBL" id="TDP80829.1"/>
    </source>
</evidence>
<dbReference type="InterPro" id="IPR005673">
    <property type="entry name" value="ABC_phos-bd_PstS"/>
</dbReference>
<dbReference type="OrthoDB" id="9150325at2"/>
<dbReference type="CDD" id="cd13565">
    <property type="entry name" value="PBP2_PstS"/>
    <property type="match status" value="1"/>
</dbReference>
<feature type="domain" description="PBP" evidence="8">
    <location>
        <begin position="52"/>
        <end position="344"/>
    </location>
</feature>
<dbReference type="Gene3D" id="3.40.190.10">
    <property type="entry name" value="Periplasmic binding protein-like II"/>
    <property type="match status" value="2"/>
</dbReference>
<proteinExistence type="inferred from homology"/>
<dbReference type="PIRSF" id="PIRSF002756">
    <property type="entry name" value="PstS"/>
    <property type="match status" value="1"/>
</dbReference>
<comment type="subunit">
    <text evidence="3 7">The complex is composed of two ATP-binding proteins (PstB), two transmembrane proteins (PstC and PstA) and a solute-binding protein (PstS).</text>
</comment>
<protein>
    <recommendedName>
        <fullName evidence="4 7">Phosphate-binding protein PstS</fullName>
    </recommendedName>
</protein>
<comment type="similarity">
    <text evidence="2 7">Belongs to the PstS family.</text>
</comment>
<evidence type="ECO:0000256" key="6">
    <source>
        <dbReference type="ARBA" id="ARBA00022592"/>
    </source>
</evidence>
<dbReference type="PANTHER" id="PTHR42996:SF1">
    <property type="entry name" value="PHOSPHATE-BINDING PROTEIN PSTS"/>
    <property type="match status" value="1"/>
</dbReference>
<evidence type="ECO:0000256" key="7">
    <source>
        <dbReference type="PIRNR" id="PIRNR002756"/>
    </source>
</evidence>
<evidence type="ECO:0000313" key="10">
    <source>
        <dbReference type="Proteomes" id="UP000294593"/>
    </source>
</evidence>
<comment type="caution">
    <text evidence="9">The sequence shown here is derived from an EMBL/GenBank/DDBJ whole genome shotgun (WGS) entry which is preliminary data.</text>
</comment>
<dbReference type="InterPro" id="IPR050962">
    <property type="entry name" value="Phosphate-bind_PstS"/>
</dbReference>
<dbReference type="NCBIfam" id="TIGR00975">
    <property type="entry name" value="3a0107s03"/>
    <property type="match status" value="1"/>
</dbReference>
<sequence>MTWQSGGWGQGARRALHALGRGVWAACLVSAGAMLPGMAAAQGGARAGGPSGAPQVDVRGAGATFPSLVYARWAQKFAQAHPGVKVSYAPTGSGDGVKQATARAVHFGGTDVPLSAHKLQEARLVQIPMLVGGLVPVLNLPGVEGNQLVMDGPLLADIFQGQITRWDDARIAALNPGVRLPALPIVRLVRQEASGSTETLLRYLGEASARFQAAVPASGLPTWPAGVPGAQAPRAAKGNDGVVGLLRGTPGGIAVVSFDRVLRDRLAAVRLKNAAGKPVMASEAAFRAAILSSELHQKGDDTASLLNRPRPDAWPLTATSFVLLDAAPKDMASAEWTARFVHWCFMRGDELTRDTGFAPLPDRVQARLSGRLLQIHGPQGETPQFMVP</sequence>
<organism evidence="9 10">
    <name type="scientific">Aquabacterium commune</name>
    <dbReference type="NCBI Taxonomy" id="70586"/>
    <lineage>
        <taxon>Bacteria</taxon>
        <taxon>Pseudomonadati</taxon>
        <taxon>Pseudomonadota</taxon>
        <taxon>Betaproteobacteria</taxon>
        <taxon>Burkholderiales</taxon>
        <taxon>Aquabacterium</taxon>
    </lineage>
</organism>
<keyword evidence="10" id="KW-1185">Reference proteome</keyword>
<evidence type="ECO:0000256" key="3">
    <source>
        <dbReference type="ARBA" id="ARBA00011529"/>
    </source>
</evidence>
<dbReference type="PANTHER" id="PTHR42996">
    <property type="entry name" value="PHOSPHATE-BINDING PROTEIN PSTS"/>
    <property type="match status" value="1"/>
</dbReference>
<comment type="function">
    <text evidence="1 7">Part of the ABC transporter complex PstSACB involved in phosphate import.</text>
</comment>
<dbReference type="SUPFAM" id="SSF53850">
    <property type="entry name" value="Periplasmic binding protein-like II"/>
    <property type="match status" value="1"/>
</dbReference>
<dbReference type="Pfam" id="PF12849">
    <property type="entry name" value="PBP_like_2"/>
    <property type="match status" value="1"/>
</dbReference>
<accession>A0A4R6R4V4</accession>
<evidence type="ECO:0000256" key="1">
    <source>
        <dbReference type="ARBA" id="ARBA00002841"/>
    </source>
</evidence>
<evidence type="ECO:0000256" key="5">
    <source>
        <dbReference type="ARBA" id="ARBA00022448"/>
    </source>
</evidence>